<evidence type="ECO:0008006" key="3">
    <source>
        <dbReference type="Google" id="ProtNLM"/>
    </source>
</evidence>
<organism evidence="1 2">
    <name type="scientific">Devosia riboflavina</name>
    <dbReference type="NCBI Taxonomy" id="46914"/>
    <lineage>
        <taxon>Bacteria</taxon>
        <taxon>Pseudomonadati</taxon>
        <taxon>Pseudomonadota</taxon>
        <taxon>Alphaproteobacteria</taxon>
        <taxon>Hyphomicrobiales</taxon>
        <taxon>Devosiaceae</taxon>
        <taxon>Devosia</taxon>
    </lineage>
</organism>
<dbReference type="STRING" id="46914.JP75_11570"/>
<evidence type="ECO:0000313" key="1">
    <source>
        <dbReference type="EMBL" id="KFL30985.1"/>
    </source>
</evidence>
<dbReference type="RefSeq" id="WP_035082783.1">
    <property type="nucleotide sequence ID" value="NZ_JQGC01000009.1"/>
</dbReference>
<proteinExistence type="predicted"/>
<keyword evidence="2" id="KW-1185">Reference proteome</keyword>
<protein>
    <recommendedName>
        <fullName evidence="3">AAA+ ATPase domain-containing protein</fullName>
    </recommendedName>
</protein>
<dbReference type="SUPFAM" id="SSF52540">
    <property type="entry name" value="P-loop containing nucleoside triphosphate hydrolases"/>
    <property type="match status" value="1"/>
</dbReference>
<accession>A0A087M282</accession>
<reference evidence="1 2" key="1">
    <citation type="submission" date="2014-08" db="EMBL/GenBank/DDBJ databases">
        <authorList>
            <person name="Hassan Y.I."/>
            <person name="Lepp D."/>
            <person name="Zhou T."/>
        </authorList>
    </citation>
    <scope>NUCLEOTIDE SEQUENCE [LARGE SCALE GENOMIC DNA]</scope>
    <source>
        <strain evidence="1 2">IFO13584</strain>
    </source>
</reference>
<dbReference type="InterPro" id="IPR027417">
    <property type="entry name" value="P-loop_NTPase"/>
</dbReference>
<dbReference type="EMBL" id="JQGC01000009">
    <property type="protein sequence ID" value="KFL30985.1"/>
    <property type="molecule type" value="Genomic_DNA"/>
</dbReference>
<evidence type="ECO:0000313" key="2">
    <source>
        <dbReference type="Proteomes" id="UP000028981"/>
    </source>
</evidence>
<name>A0A087M282_9HYPH</name>
<gene>
    <name evidence="1" type="ORF">JP75_11570</name>
</gene>
<dbReference type="OrthoDB" id="1496333at2"/>
<dbReference type="Proteomes" id="UP000028981">
    <property type="component" value="Unassembled WGS sequence"/>
</dbReference>
<comment type="caution">
    <text evidence="1">The sequence shown here is derived from an EMBL/GenBank/DDBJ whole genome shotgun (WGS) entry which is preliminary data.</text>
</comment>
<sequence>MPLDVDYFTHDTNALPILTGKPAKFAFHRTFEPIKPKDFVIDGLLAKGEVSCWFGEPGATKSALALGIACHVAGGIPWMGRPTGVRVPAHRYPSGEIDPEHWRPSSVLYVALERGAQVQRRIEAFTDEHDLQQPLKIAVWNGPLDFVGDESDRLSQIVDMVEHESCAVEHPAGEDGYSIDLIVIDTLARTFGSGSDSGGEETAKVARHLERTLRFTGAHIALVHHTPIGDDSRLRGHGNLLAAFDMTVRVQKKANGSLATVLKDNDTPEAEKPAFAYTLKSRVVHTDELTGRETTAPVVVPADEHTAAKLKRQSLPKVEKVTMPKIATKAEQPVLDALVGLGEPSTEEAWRAAYDDAKASDVTSANHRMRFSRSKKSLLEKGLIVVSGDGTWSATEQV</sequence>
<dbReference type="Pfam" id="PF13481">
    <property type="entry name" value="AAA_25"/>
    <property type="match status" value="1"/>
</dbReference>
<dbReference type="AlphaFoldDB" id="A0A087M282"/>
<dbReference type="Gene3D" id="3.40.50.300">
    <property type="entry name" value="P-loop containing nucleotide triphosphate hydrolases"/>
    <property type="match status" value="1"/>
</dbReference>